<gene>
    <name evidence="2" type="ORF">UY3_14220</name>
</gene>
<dbReference type="AlphaFoldDB" id="M7B941"/>
<feature type="compositionally biased region" description="Basic residues" evidence="1">
    <location>
        <begin position="87"/>
        <end position="97"/>
    </location>
</feature>
<feature type="region of interest" description="Disordered" evidence="1">
    <location>
        <begin position="79"/>
        <end position="112"/>
    </location>
</feature>
<keyword evidence="3" id="KW-1185">Reference proteome</keyword>
<name>M7B941_CHEMY</name>
<sequence>MCTIGSCNHGSVSDAWYWQSSASPGLCCPALVTLAHLAKADCVHEKHAHGQKGSSLMGTTFKHSVAFLSHAKLDEKLCIDPDSSAPKKPRMEHKSKHYAPQVPPLALVTDPPPEPLGLTALPTPGNLSPLRPTAEFMLP</sequence>
<evidence type="ECO:0000256" key="1">
    <source>
        <dbReference type="SAM" id="MobiDB-lite"/>
    </source>
</evidence>
<evidence type="ECO:0000313" key="3">
    <source>
        <dbReference type="Proteomes" id="UP000031443"/>
    </source>
</evidence>
<organism evidence="2 3">
    <name type="scientific">Chelonia mydas</name>
    <name type="common">Green sea-turtle</name>
    <name type="synonym">Chelonia agassizi</name>
    <dbReference type="NCBI Taxonomy" id="8469"/>
    <lineage>
        <taxon>Eukaryota</taxon>
        <taxon>Metazoa</taxon>
        <taxon>Chordata</taxon>
        <taxon>Craniata</taxon>
        <taxon>Vertebrata</taxon>
        <taxon>Euteleostomi</taxon>
        <taxon>Archelosauria</taxon>
        <taxon>Testudinata</taxon>
        <taxon>Testudines</taxon>
        <taxon>Cryptodira</taxon>
        <taxon>Durocryptodira</taxon>
        <taxon>Americhelydia</taxon>
        <taxon>Chelonioidea</taxon>
        <taxon>Cheloniidae</taxon>
        <taxon>Chelonia</taxon>
    </lineage>
</organism>
<proteinExistence type="predicted"/>
<dbReference type="EMBL" id="KB561567">
    <property type="protein sequence ID" value="EMP28683.1"/>
    <property type="molecule type" value="Genomic_DNA"/>
</dbReference>
<reference evidence="3" key="1">
    <citation type="journal article" date="2013" name="Nat. Genet.">
        <title>The draft genomes of soft-shell turtle and green sea turtle yield insights into the development and evolution of the turtle-specific body plan.</title>
        <authorList>
            <person name="Wang Z."/>
            <person name="Pascual-Anaya J."/>
            <person name="Zadissa A."/>
            <person name="Li W."/>
            <person name="Niimura Y."/>
            <person name="Huang Z."/>
            <person name="Li C."/>
            <person name="White S."/>
            <person name="Xiong Z."/>
            <person name="Fang D."/>
            <person name="Wang B."/>
            <person name="Ming Y."/>
            <person name="Chen Y."/>
            <person name="Zheng Y."/>
            <person name="Kuraku S."/>
            <person name="Pignatelli M."/>
            <person name="Herrero J."/>
            <person name="Beal K."/>
            <person name="Nozawa M."/>
            <person name="Li Q."/>
            <person name="Wang J."/>
            <person name="Zhang H."/>
            <person name="Yu L."/>
            <person name="Shigenobu S."/>
            <person name="Wang J."/>
            <person name="Liu J."/>
            <person name="Flicek P."/>
            <person name="Searle S."/>
            <person name="Wang J."/>
            <person name="Kuratani S."/>
            <person name="Yin Y."/>
            <person name="Aken B."/>
            <person name="Zhang G."/>
            <person name="Irie N."/>
        </authorList>
    </citation>
    <scope>NUCLEOTIDE SEQUENCE [LARGE SCALE GENOMIC DNA]</scope>
</reference>
<evidence type="ECO:0000313" key="2">
    <source>
        <dbReference type="EMBL" id="EMP28683.1"/>
    </source>
</evidence>
<accession>M7B941</accession>
<protein>
    <submittedName>
        <fullName evidence="2">Uncharacterized protein</fullName>
    </submittedName>
</protein>
<feature type="region of interest" description="Disordered" evidence="1">
    <location>
        <begin position="120"/>
        <end position="139"/>
    </location>
</feature>
<dbReference type="Proteomes" id="UP000031443">
    <property type="component" value="Unassembled WGS sequence"/>
</dbReference>